<dbReference type="RefSeq" id="XP_007775938.1">
    <property type="nucleotide sequence ID" value="XM_007777748.1"/>
</dbReference>
<evidence type="ECO:0000313" key="3">
    <source>
        <dbReference type="Proteomes" id="UP000053558"/>
    </source>
</evidence>
<keyword evidence="3" id="KW-1185">Reference proteome</keyword>
<feature type="region of interest" description="Disordered" evidence="1">
    <location>
        <begin position="1"/>
        <end position="31"/>
    </location>
</feature>
<feature type="region of interest" description="Disordered" evidence="1">
    <location>
        <begin position="52"/>
        <end position="71"/>
    </location>
</feature>
<dbReference type="OMA" id="CHEHTHT"/>
<organism evidence="2 3">
    <name type="scientific">Coniophora puteana (strain RWD-64-598)</name>
    <name type="common">Brown rot fungus</name>
    <dbReference type="NCBI Taxonomy" id="741705"/>
    <lineage>
        <taxon>Eukaryota</taxon>
        <taxon>Fungi</taxon>
        <taxon>Dikarya</taxon>
        <taxon>Basidiomycota</taxon>
        <taxon>Agaricomycotina</taxon>
        <taxon>Agaricomycetes</taxon>
        <taxon>Agaricomycetidae</taxon>
        <taxon>Boletales</taxon>
        <taxon>Coniophorineae</taxon>
        <taxon>Coniophoraceae</taxon>
        <taxon>Coniophora</taxon>
    </lineage>
</organism>
<reference evidence="3" key="1">
    <citation type="journal article" date="2012" name="Science">
        <title>The Paleozoic origin of enzymatic lignin decomposition reconstructed from 31 fungal genomes.</title>
        <authorList>
            <person name="Floudas D."/>
            <person name="Binder M."/>
            <person name="Riley R."/>
            <person name="Barry K."/>
            <person name="Blanchette R.A."/>
            <person name="Henrissat B."/>
            <person name="Martinez A.T."/>
            <person name="Otillar R."/>
            <person name="Spatafora J.W."/>
            <person name="Yadav J.S."/>
            <person name="Aerts A."/>
            <person name="Benoit I."/>
            <person name="Boyd A."/>
            <person name="Carlson A."/>
            <person name="Copeland A."/>
            <person name="Coutinho P.M."/>
            <person name="de Vries R.P."/>
            <person name="Ferreira P."/>
            <person name="Findley K."/>
            <person name="Foster B."/>
            <person name="Gaskell J."/>
            <person name="Glotzer D."/>
            <person name="Gorecki P."/>
            <person name="Heitman J."/>
            <person name="Hesse C."/>
            <person name="Hori C."/>
            <person name="Igarashi K."/>
            <person name="Jurgens J.A."/>
            <person name="Kallen N."/>
            <person name="Kersten P."/>
            <person name="Kohler A."/>
            <person name="Kuees U."/>
            <person name="Kumar T.K.A."/>
            <person name="Kuo A."/>
            <person name="LaButti K."/>
            <person name="Larrondo L.F."/>
            <person name="Lindquist E."/>
            <person name="Ling A."/>
            <person name="Lombard V."/>
            <person name="Lucas S."/>
            <person name="Lundell T."/>
            <person name="Martin R."/>
            <person name="McLaughlin D.J."/>
            <person name="Morgenstern I."/>
            <person name="Morin E."/>
            <person name="Murat C."/>
            <person name="Nagy L.G."/>
            <person name="Nolan M."/>
            <person name="Ohm R.A."/>
            <person name="Patyshakuliyeva A."/>
            <person name="Rokas A."/>
            <person name="Ruiz-Duenas F.J."/>
            <person name="Sabat G."/>
            <person name="Salamov A."/>
            <person name="Samejima M."/>
            <person name="Schmutz J."/>
            <person name="Slot J.C."/>
            <person name="St John F."/>
            <person name="Stenlid J."/>
            <person name="Sun H."/>
            <person name="Sun S."/>
            <person name="Syed K."/>
            <person name="Tsang A."/>
            <person name="Wiebenga A."/>
            <person name="Young D."/>
            <person name="Pisabarro A."/>
            <person name="Eastwood D.C."/>
            <person name="Martin F."/>
            <person name="Cullen D."/>
            <person name="Grigoriev I.V."/>
            <person name="Hibbett D.S."/>
        </authorList>
    </citation>
    <scope>NUCLEOTIDE SEQUENCE [LARGE SCALE GENOMIC DNA]</scope>
    <source>
        <strain evidence="3">RWD-64-598 SS2</strain>
    </source>
</reference>
<dbReference type="EMBL" id="JH711609">
    <property type="protein sequence ID" value="EIW73886.1"/>
    <property type="molecule type" value="Genomic_DNA"/>
</dbReference>
<dbReference type="OrthoDB" id="3199698at2759"/>
<evidence type="ECO:0000313" key="2">
    <source>
        <dbReference type="EMBL" id="EIW73886.1"/>
    </source>
</evidence>
<accession>R7SCJ1</accession>
<dbReference type="KEGG" id="cput:CONPUDRAFT_68201"/>
<dbReference type="Proteomes" id="UP000053558">
    <property type="component" value="Unassembled WGS sequence"/>
</dbReference>
<dbReference type="Pfam" id="PF18759">
    <property type="entry name" value="Plavaka"/>
    <property type="match status" value="1"/>
</dbReference>
<proteinExistence type="predicted"/>
<dbReference type="InterPro" id="IPR041078">
    <property type="entry name" value="Plavaka"/>
</dbReference>
<sequence length="898" mass="102233">MEDEQYAETHGPASRPPSRASDTDDGNVGEHVSLGKVTRLFHKHLTARKCSPSGDFLPQDAPPSSPSTREHDDWFPFEDQLQFETADLLYRRAQASATIIDGLCNLWALSHLGQNTTSPYPNHKILYDTIDRIKQGDVPWQTFNVTYQGPRPNTNVPAWMDQEFDVWFRDPREVAKNILSRPDLKDDLDFTPYRDYDASDVRQFENLFSGDWAWDQADQISEDPDTHGATFVPFILGSDKTTVSVATGHTEYYPLYLSIGNVHNAARRARRNAVAVIGFLSVPKTDQIYADDPKFRHFRRQLYHASLSAILQVFKPGMTKYEVVQFGDGFHRRVIWGVGPYIADYPEQVLLAGVVQGWCPRCLAFPDDLDADAPLRCEEHTEVLVDELHPGVLWDSYGIIANVVPFTNDFPRADIHELIAPDLLHQLIKGTFKDHLVTWVGNYLKAEHPKATYRRIMKDIDERIAAAAPFAGLRRFPQGRGFKQWTGDDSKALMKVYLPAIEKHVPDAMVRTIWAFLEFCYIVRRDRITETDLDDLQDALDRFHHYRAVFATSGAAASLSLPRQHSLKHYIWLVRQFGAPNGLCSSITESKHIEAVKEPWRRSSRFKALGQMLLTNQRLDKLKATRVEFDARGMLDPLYVVGNVQATRSFEVDDWQEDGEEDGGEDDIDGFALMAEVKLARKPGALYTGLSDELGIPRLSRLARRFLYTQLSTDRTRPTRTVPSRDLPFLPKTIKVFNSAVSMFRAPSDLCGLSGLKRERIRSTPLWRGEAPRRDCVYVVTDPEAKGIASMEVARVLAFFSFRYEDITYPCAVVHWFNYDGDSRNENTGMYMVRPSFYDNGAPHVEVIHVDTILRAAHLLPMFGPGFVIPGTTCYSSYDNYQGFYVNRFADHHAFEIV</sequence>
<name>R7SCJ1_CONPW</name>
<dbReference type="AlphaFoldDB" id="R7SCJ1"/>
<dbReference type="GeneID" id="19208628"/>
<evidence type="ECO:0000256" key="1">
    <source>
        <dbReference type="SAM" id="MobiDB-lite"/>
    </source>
</evidence>
<dbReference type="eggNOG" id="ENOG502SM5A">
    <property type="taxonomic scope" value="Eukaryota"/>
</dbReference>
<protein>
    <submittedName>
        <fullName evidence="2">Uncharacterized protein</fullName>
    </submittedName>
</protein>
<gene>
    <name evidence="2" type="ORF">CONPUDRAFT_68201</name>
</gene>